<proteinExistence type="predicted"/>
<evidence type="ECO:0008006" key="3">
    <source>
        <dbReference type="Google" id="ProtNLM"/>
    </source>
</evidence>
<dbReference type="EMBL" id="CP092863">
    <property type="protein sequence ID" value="UYV61248.1"/>
    <property type="molecule type" value="Genomic_DNA"/>
</dbReference>
<dbReference type="InterPro" id="IPR052709">
    <property type="entry name" value="Transposase-MT_Hybrid"/>
</dbReference>
<dbReference type="Proteomes" id="UP001235939">
    <property type="component" value="Chromosome 01"/>
</dbReference>
<dbReference type="InterPro" id="IPR036397">
    <property type="entry name" value="RNaseH_sf"/>
</dbReference>
<organism evidence="1 2">
    <name type="scientific">Cordylochernes scorpioides</name>
    <dbReference type="NCBI Taxonomy" id="51811"/>
    <lineage>
        <taxon>Eukaryota</taxon>
        <taxon>Metazoa</taxon>
        <taxon>Ecdysozoa</taxon>
        <taxon>Arthropoda</taxon>
        <taxon>Chelicerata</taxon>
        <taxon>Arachnida</taxon>
        <taxon>Pseudoscorpiones</taxon>
        <taxon>Cheliferoidea</taxon>
        <taxon>Chernetidae</taxon>
        <taxon>Cordylochernes</taxon>
    </lineage>
</organism>
<accession>A0ABY6JXK7</accession>
<dbReference type="PANTHER" id="PTHR46060:SF1">
    <property type="entry name" value="MARINER MOS1 TRANSPOSASE-LIKE PROTEIN"/>
    <property type="match status" value="1"/>
</dbReference>
<evidence type="ECO:0000313" key="2">
    <source>
        <dbReference type="Proteomes" id="UP001235939"/>
    </source>
</evidence>
<evidence type="ECO:0000313" key="1">
    <source>
        <dbReference type="EMBL" id="UYV61248.1"/>
    </source>
</evidence>
<gene>
    <name evidence="1" type="ORF">LAZ67_1004103</name>
</gene>
<dbReference type="PANTHER" id="PTHR46060">
    <property type="entry name" value="MARINER MOS1 TRANSPOSASE-LIKE PROTEIN"/>
    <property type="match status" value="1"/>
</dbReference>
<sequence length="133" mass="15819">MDNDQRTSRRNRGFIWIVSKNIDRGFVPKKCFITITPQHTELFPWEIFLTKNSMLTMPHPPYSPDLALNDFFLFPRMKSVLKGHRFDTVNAIKEKSLSVLRGITSDEYSGCFRNWEKRMKRCIDSLGQYFEEY</sequence>
<reference evidence="1 2" key="1">
    <citation type="submission" date="2022-01" db="EMBL/GenBank/DDBJ databases">
        <title>A chromosomal length assembly of Cordylochernes scorpioides.</title>
        <authorList>
            <person name="Zeh D."/>
            <person name="Zeh J."/>
        </authorList>
    </citation>
    <scope>NUCLEOTIDE SEQUENCE [LARGE SCALE GENOMIC DNA]</scope>
    <source>
        <strain evidence="1">IN4F17</strain>
        <tissue evidence="1">Whole Body</tissue>
    </source>
</reference>
<protein>
    <recommendedName>
        <fullName evidence="3">Transposase</fullName>
    </recommendedName>
</protein>
<name>A0ABY6JXK7_9ARAC</name>
<dbReference type="Gene3D" id="3.30.420.10">
    <property type="entry name" value="Ribonuclease H-like superfamily/Ribonuclease H"/>
    <property type="match status" value="1"/>
</dbReference>
<keyword evidence="2" id="KW-1185">Reference proteome</keyword>